<keyword evidence="4" id="KW-0328">Glycosyltransferase</keyword>
<name>A0A7R8W5P9_9CRUS</name>
<evidence type="ECO:0000256" key="2">
    <source>
        <dbReference type="ARBA" id="ARBA00012543"/>
    </source>
</evidence>
<dbReference type="GO" id="GO:0006031">
    <property type="term" value="P:chitin biosynthetic process"/>
    <property type="evidence" value="ECO:0007669"/>
    <property type="project" value="TreeGrafter"/>
</dbReference>
<feature type="transmembrane region" description="Helical" evidence="17">
    <location>
        <begin position="1167"/>
        <end position="1188"/>
    </location>
</feature>
<feature type="transmembrane region" description="Helical" evidence="17">
    <location>
        <begin position="414"/>
        <end position="434"/>
    </location>
</feature>
<dbReference type="InterPro" id="IPR004835">
    <property type="entry name" value="Chitin_synth"/>
</dbReference>
<comment type="similarity">
    <text evidence="14">Belongs to the chitin synthase family. Class IV subfamily.</text>
</comment>
<feature type="compositionally biased region" description="Low complexity" evidence="16">
    <location>
        <begin position="1523"/>
        <end position="1539"/>
    </location>
</feature>
<evidence type="ECO:0000256" key="14">
    <source>
        <dbReference type="ARBA" id="ARBA00046329"/>
    </source>
</evidence>
<evidence type="ECO:0000256" key="7">
    <source>
        <dbReference type="ARBA" id="ARBA00022692"/>
    </source>
</evidence>
<evidence type="ECO:0000256" key="5">
    <source>
        <dbReference type="ARBA" id="ARBA00022679"/>
    </source>
</evidence>
<feature type="transmembrane region" description="Helical" evidence="17">
    <location>
        <begin position="229"/>
        <end position="249"/>
    </location>
</feature>
<reference evidence="18" key="1">
    <citation type="submission" date="2020-11" db="EMBL/GenBank/DDBJ databases">
        <authorList>
            <person name="Tran Van P."/>
        </authorList>
    </citation>
    <scope>NUCLEOTIDE SEQUENCE</scope>
</reference>
<dbReference type="CDD" id="cd04190">
    <property type="entry name" value="Chitin_synth_C"/>
    <property type="match status" value="1"/>
</dbReference>
<dbReference type="GO" id="GO:0004867">
    <property type="term" value="F:serine-type endopeptidase inhibitor activity"/>
    <property type="evidence" value="ECO:0007669"/>
    <property type="project" value="UniProtKB-KW"/>
</dbReference>
<feature type="transmembrane region" description="Helical" evidence="17">
    <location>
        <begin position="192"/>
        <end position="209"/>
    </location>
</feature>
<feature type="compositionally biased region" description="Polar residues" evidence="16">
    <location>
        <begin position="2038"/>
        <end position="2053"/>
    </location>
</feature>
<dbReference type="FunFam" id="4.10.410.10:FF:000020">
    <property type="entry name" value="Collagen, type VI, alpha 3"/>
    <property type="match status" value="2"/>
</dbReference>
<protein>
    <recommendedName>
        <fullName evidence="2">chitin synthase</fullName>
        <ecNumber evidence="2">2.4.1.16</ecNumber>
    </recommendedName>
</protein>
<dbReference type="SMART" id="SM00131">
    <property type="entry name" value="KU"/>
    <property type="match status" value="5"/>
</dbReference>
<comment type="catalytic activity">
    <reaction evidence="15">
        <text>[(1-&gt;4)-N-acetyl-beta-D-glucosaminyl](n) + UDP-N-acetyl-alpha-D-glucosamine = [(1-&gt;4)-N-acetyl-beta-D-glucosaminyl](n+1) + UDP + H(+)</text>
        <dbReference type="Rhea" id="RHEA:16637"/>
        <dbReference type="Rhea" id="RHEA-COMP:9593"/>
        <dbReference type="Rhea" id="RHEA-COMP:9595"/>
        <dbReference type="ChEBI" id="CHEBI:15378"/>
        <dbReference type="ChEBI" id="CHEBI:17029"/>
        <dbReference type="ChEBI" id="CHEBI:57705"/>
        <dbReference type="ChEBI" id="CHEBI:58223"/>
        <dbReference type="EC" id="2.4.1.16"/>
    </reaction>
</comment>
<organism evidence="18">
    <name type="scientific">Cyprideis torosa</name>
    <dbReference type="NCBI Taxonomy" id="163714"/>
    <lineage>
        <taxon>Eukaryota</taxon>
        <taxon>Metazoa</taxon>
        <taxon>Ecdysozoa</taxon>
        <taxon>Arthropoda</taxon>
        <taxon>Crustacea</taxon>
        <taxon>Oligostraca</taxon>
        <taxon>Ostracoda</taxon>
        <taxon>Podocopa</taxon>
        <taxon>Podocopida</taxon>
        <taxon>Cytherocopina</taxon>
        <taxon>Cytheroidea</taxon>
        <taxon>Cytherideidae</taxon>
        <taxon>Cyprideis</taxon>
    </lineage>
</organism>
<dbReference type="SUPFAM" id="SSF53448">
    <property type="entry name" value="Nucleotide-diphospho-sugar transferases"/>
    <property type="match status" value="1"/>
</dbReference>
<keyword evidence="13" id="KW-0325">Glycoprotein</keyword>
<dbReference type="EC" id="2.4.1.16" evidence="2"/>
<feature type="transmembrane region" description="Helical" evidence="17">
    <location>
        <begin position="1112"/>
        <end position="1131"/>
    </location>
</feature>
<feature type="compositionally biased region" description="Basic and acidic residues" evidence="16">
    <location>
        <begin position="2099"/>
        <end position="2112"/>
    </location>
</feature>
<evidence type="ECO:0000256" key="13">
    <source>
        <dbReference type="ARBA" id="ARBA00023180"/>
    </source>
</evidence>
<evidence type="ECO:0000256" key="12">
    <source>
        <dbReference type="ARBA" id="ARBA00023157"/>
    </source>
</evidence>
<dbReference type="Gene3D" id="4.10.410.10">
    <property type="entry name" value="Pancreatic trypsin inhibitor Kunitz domain"/>
    <property type="match status" value="5"/>
</dbReference>
<dbReference type="PRINTS" id="PR00759">
    <property type="entry name" value="BASICPTASE"/>
</dbReference>
<comment type="subcellular location">
    <subcellularLocation>
        <location evidence="1">Cell membrane</location>
        <topology evidence="1">Multi-pass membrane protein</topology>
    </subcellularLocation>
</comment>
<dbReference type="InterPro" id="IPR002223">
    <property type="entry name" value="Kunitz_BPTI"/>
</dbReference>
<dbReference type="FunFam" id="3.90.550.10:FF:000139">
    <property type="entry name" value="Chitin synthase 8"/>
    <property type="match status" value="1"/>
</dbReference>
<feature type="transmembrane region" description="Helical" evidence="17">
    <location>
        <begin position="983"/>
        <end position="1006"/>
    </location>
</feature>
<keyword evidence="11 17" id="KW-0472">Membrane</keyword>
<dbReference type="Pfam" id="PF03142">
    <property type="entry name" value="Chitin_synth_2"/>
    <property type="match status" value="1"/>
</dbReference>
<dbReference type="OrthoDB" id="370884at2759"/>
<evidence type="ECO:0000256" key="15">
    <source>
        <dbReference type="ARBA" id="ARBA00048014"/>
    </source>
</evidence>
<keyword evidence="3" id="KW-1003">Cell membrane</keyword>
<accession>A0A7R8W5P9</accession>
<keyword evidence="12" id="KW-1015">Disulfide bond</keyword>
<evidence type="ECO:0000256" key="8">
    <source>
        <dbReference type="ARBA" id="ARBA00022900"/>
    </source>
</evidence>
<sequence>MSCPATRYSSPRQLISKGSYKCYREDKQLETDDKSSLYLKTRTPEVLSSARRPYHTMHRHQPPPPAALLDTPSDDDEYLDDDRDTTPLTQDLYGGSRRSLNETKAWDVFRVLPPEQDYGSTANQKWLAVTVKILKVFAYILTFAIVLAGAVISKGTFLFMTTQIRSGRTPEYCNKNLQRDKRFEAIFDDTQRVAWIWCVFFAFFIPGALSRHSSKEMDRSKRLAYCTKVLLDLVAVIMQVTGFLVWPLVETARGGNPAVWCIPVATIFTSCRWWENFVDKKSPFHVIRRFGCIKDRMKKTRYYAYMYISVWKIMVFFGVGMLILQIVHGDDPGLLFSRFTESFGDHVIQVKEILRSGTNFIPPDLDIASQPFAVDTRIWTSGGHATTTLVIHVISAWTCYVFGKFACKICIQGFSYAFPVNLTIPVTISLLIAACGLRNEDPCFAENVIPYHLFWECPQGDFFSDFISNQHAWIWLFWLLSQTWITLHIWTPKAERLAATEKLFVAPMYISFLIDQSLAMNRRRDDEGEVKTEDIPGIDDGIDEMAPYYETISVYTDTSGTETKKTKSSDHITRIYATATMWHETSEEMMEMLKSIFRMDEDQSARRVAQKYLKVVDPDYYEFETHILFDDAFELSDDMEDEVAVNRFVKQLMSIIDDAASHVHQISVRLRPPKKYPTPYGGRLVWTLPGKTKIYCHLKDKVKIRHRKRWSQVMYMYYLLGHRLMELPISVDRKEVIAENTYLLTLDGDIDFQPGAVQLLVDLMKKNRNLGAACGRIHPVGSGPMQWYQKFEYAIGHWLQKSTEHMIGCVLCSPGCFSLFRGKALMDDNVMRKYTLRSDAARHYVQYDQGEDRWLCTLLLQRGYRVEYSAASDAYTHCPEGFNEFYNQRRRWVPSTMANIMDLLMDYKHTIKVNDNISLPYIIYQFMLMIGTVLGPGTIFLMLVGAFVAAFQIDNWTAFYCNMTPILIFITVCFALEAKWQLVVAQIFSAAYALVMMAVIVGTALQLGEDGIGSPSAIFLMAMSGSFFIAALLHPQEFSCIFHEPKVERDDLINPYWLEESVFRRGEVDYLPGHELAFWNDLIDKYLHPIDMTKEQKATIATELKELRNRSFFFFFMCNAIFILIVFLLQLNKDELHIQWPFGVKTNITIISDEVFVHKEHLQLEPIGLVFVFFFALILVIQFTAMLFHRFGTISHILASTELTCCNKKSDDINEEAFINKNAVAIVKDLQRLRGIDGDYESETGSSDDRLGKRKTIHALERHRKKKREIGTLDVAFKKRFFNISTERNGGDGLGTPILSNMRRVGMRRETIKALETRRNNVIEQEDRKAKMETLGAKRGEQMKIKLREAGLNGGISNRAYQDTEGVERGSLRLDNITNNGGGRNSLARGSRDRLVLFIPLIIKCSQNLPLDSTLGAKHRPSWWPKKVAFCNFPNGLTGPRSVIKNTLMDMIRKCYAFHGCELLLEIPRFHGYNLWHQDRGDGFTSFYSKTTNELVVSVKNDIKAYDVHLGRTETRYLRSPRRQSSCSSSVASRRGSLSPNSTPPPVGSPFRLLPASPAALPGDKPPAEVLCDFCSNSFDSQEFLNEHIKLTHRGGPVEEEEVTPKEDVEILYSTCNWRGKRVRGKTSAAFKQQVAFLSLLGLVPKTDGKHTEQEKLLTSPKPPAKLVLFGMNRLYRFPLSSPFGQQVFSRTNFMTMSSRISSMNREKADRHVNDREIAPRLLFKPEKGHNFPRVTNRNHQLFPRKPMVSRMHKTIRQKRNRCLTLETGLNRRSRLLFRRLRPCSVTLIRLPTDDAVVLNHLLRLTNGVCLPNPLSIDIRSHLLRSLLDLIPTPQNTPGAPLTPQNTSGAPVTPQNTPGAPLTPQNTAGAPVTPQNTSGAPLTPQNTSGAPVTPQNTSGAPLTPQNTSGAPLTPQNTSGAPQKALGTSLVPGNLMVSPRRVSERSRTPNAKFTPEVARRPRSVERLSPKSQLKRDQEIIQLMIQWSKMPRPSPRQNVVSPEPTPQSPPELSEESTEAPIVNGEGPPPILEEQVCGASPPSTSQEARSLSPQPLSKSKFVYGGCGASRNNFVSREQCLEECSPHAEQKPESPVVQTTDDEWGKIRPLKFRDPAQPRAQPQPNPEKKECIFQGQRYQVGERIPSVTEKYPCKASCFCQENYDGQSGGFAQIVCANVECPENFAPQQEHRECFHIYEKGKCCSTGQRCGTFTDDDYICQYDGKRYVEGQRIYVTNEKYEEECICDGQFRGPGSPSCKKVECGFDVNYQDELQRGCVPVYLSTSRSCPIDWLCPDSSGRPGPIPQGSESVNRRLEFGTADRQVPEEAPPLSREETCRLPKERGRCRGRLIRFYFDTATGDCASFYYSGCGGNENNFETLEDCQNMCPSLRPRIIEESRSTKESVCDLPPVQGPCRGRKQRFYWDPSESKCKTFDYGGCRGNANNFRSETQCLEKCHPQLSQVSTFEISTAEEVCQMPMDKGPCKGREPRWYYNADAGVCEPFVYGGCGGNGNQFKTNEDCLQRCSSTRFRRSIEGNLCHQPKETGSCNKYALKYFFNYSTNECEMFWYGGCDGNETIAEARKIVEAGRIAKTLSIEDIGKTAITEAEKVVGKVLNYDLYHILRRAQTIVPLEATACNSGSLGFQMTNLVLIATAKLPRC</sequence>
<dbReference type="GO" id="GO:0005886">
    <property type="term" value="C:plasma membrane"/>
    <property type="evidence" value="ECO:0007669"/>
    <property type="project" value="UniProtKB-SubCell"/>
</dbReference>
<dbReference type="PANTHER" id="PTHR22914">
    <property type="entry name" value="CHITIN SYNTHASE"/>
    <property type="match status" value="1"/>
</dbReference>
<proteinExistence type="inferred from homology"/>
<feature type="region of interest" description="Disordered" evidence="16">
    <location>
        <begin position="1519"/>
        <end position="1559"/>
    </location>
</feature>
<dbReference type="Gene3D" id="3.90.550.10">
    <property type="entry name" value="Spore Coat Polysaccharide Biosynthesis Protein SpsA, Chain A"/>
    <property type="match status" value="1"/>
</dbReference>
<dbReference type="EMBL" id="OB660162">
    <property type="protein sequence ID" value="CAD7223168.1"/>
    <property type="molecule type" value="Genomic_DNA"/>
</dbReference>
<keyword evidence="6" id="KW-0646">Protease inhibitor</keyword>
<dbReference type="PROSITE" id="PS50157">
    <property type="entry name" value="ZINC_FINGER_C2H2_2"/>
    <property type="match status" value="1"/>
</dbReference>
<dbReference type="InterPro" id="IPR020901">
    <property type="entry name" value="Prtase_inh_Kunz-CS"/>
</dbReference>
<dbReference type="PROSITE" id="PS00280">
    <property type="entry name" value="BPTI_KUNITZ_1"/>
    <property type="match status" value="3"/>
</dbReference>
<keyword evidence="5" id="KW-0808">Transferase</keyword>
<feature type="region of interest" description="Disordered" evidence="16">
    <location>
        <begin position="1835"/>
        <end position="2053"/>
    </location>
</feature>
<feature type="compositionally biased region" description="Basic and acidic residues" evidence="16">
    <location>
        <begin position="1956"/>
        <end position="1977"/>
    </location>
</feature>
<dbReference type="SUPFAM" id="SSF57362">
    <property type="entry name" value="BPTI-like"/>
    <property type="match status" value="5"/>
</dbReference>
<dbReference type="CDD" id="cd00109">
    <property type="entry name" value="Kunitz-type"/>
    <property type="match status" value="4"/>
</dbReference>
<evidence type="ECO:0000256" key="1">
    <source>
        <dbReference type="ARBA" id="ARBA00004651"/>
    </source>
</evidence>
<evidence type="ECO:0000313" key="18">
    <source>
        <dbReference type="EMBL" id="CAD7223168.1"/>
    </source>
</evidence>
<keyword evidence="7 17" id="KW-0812">Transmembrane</keyword>
<feature type="transmembrane region" description="Helical" evidence="17">
    <location>
        <begin position="957"/>
        <end position="976"/>
    </location>
</feature>
<feature type="transmembrane region" description="Helical" evidence="17">
    <location>
        <begin position="926"/>
        <end position="951"/>
    </location>
</feature>
<evidence type="ECO:0000256" key="16">
    <source>
        <dbReference type="SAM" id="MobiDB-lite"/>
    </source>
</evidence>
<evidence type="ECO:0000256" key="17">
    <source>
        <dbReference type="SAM" id="Phobius"/>
    </source>
</evidence>
<feature type="transmembrane region" description="Helical" evidence="17">
    <location>
        <begin position="255"/>
        <end position="274"/>
    </location>
</feature>
<feature type="region of interest" description="Disordered" evidence="16">
    <location>
        <begin position="49"/>
        <end position="94"/>
    </location>
</feature>
<dbReference type="PROSITE" id="PS50279">
    <property type="entry name" value="BPTI_KUNITZ_2"/>
    <property type="match status" value="4"/>
</dbReference>
<dbReference type="GO" id="GO:0004100">
    <property type="term" value="F:chitin synthase activity"/>
    <property type="evidence" value="ECO:0007669"/>
    <property type="project" value="UniProtKB-EC"/>
</dbReference>
<evidence type="ECO:0000256" key="11">
    <source>
        <dbReference type="ARBA" id="ARBA00023136"/>
    </source>
</evidence>
<dbReference type="InterPro" id="IPR036880">
    <property type="entry name" value="Kunitz_BPTI_sf"/>
</dbReference>
<evidence type="ECO:0000256" key="10">
    <source>
        <dbReference type="ARBA" id="ARBA00023054"/>
    </source>
</evidence>
<evidence type="ECO:0000256" key="6">
    <source>
        <dbReference type="ARBA" id="ARBA00022690"/>
    </source>
</evidence>
<feature type="transmembrane region" description="Helical" evidence="17">
    <location>
        <begin position="382"/>
        <end position="402"/>
    </location>
</feature>
<evidence type="ECO:0000256" key="3">
    <source>
        <dbReference type="ARBA" id="ARBA00022475"/>
    </source>
</evidence>
<feature type="compositionally biased region" description="Polar residues" evidence="16">
    <location>
        <begin position="1835"/>
        <end position="1920"/>
    </location>
</feature>
<feature type="compositionally biased region" description="Basic residues" evidence="16">
    <location>
        <begin position="52"/>
        <end position="61"/>
    </location>
</feature>
<feature type="compositionally biased region" description="Acidic residues" evidence="16">
    <location>
        <begin position="72"/>
        <end position="83"/>
    </location>
</feature>
<dbReference type="Pfam" id="PF00014">
    <property type="entry name" value="Kunitz_BPTI"/>
    <property type="match status" value="5"/>
</dbReference>
<evidence type="ECO:0000256" key="4">
    <source>
        <dbReference type="ARBA" id="ARBA00022676"/>
    </source>
</evidence>
<feature type="transmembrane region" description="Helical" evidence="17">
    <location>
        <begin position="1012"/>
        <end position="1033"/>
    </location>
</feature>
<gene>
    <name evidence="18" type="ORF">CTOB1V02_LOCUS1162</name>
</gene>
<feature type="region of interest" description="Disordered" evidence="16">
    <location>
        <begin position="2081"/>
        <end position="2124"/>
    </location>
</feature>
<dbReference type="InterPro" id="IPR029044">
    <property type="entry name" value="Nucleotide-diphossugar_trans"/>
</dbReference>
<keyword evidence="8" id="KW-0722">Serine protease inhibitor</keyword>
<feature type="transmembrane region" description="Helical" evidence="17">
    <location>
        <begin position="133"/>
        <end position="152"/>
    </location>
</feature>
<dbReference type="InterPro" id="IPR013087">
    <property type="entry name" value="Znf_C2H2_type"/>
</dbReference>
<keyword evidence="10" id="KW-0175">Coiled coil</keyword>
<dbReference type="PROSITE" id="PS00028">
    <property type="entry name" value="ZINC_FINGER_C2H2_1"/>
    <property type="match status" value="1"/>
</dbReference>
<feature type="transmembrane region" description="Helical" evidence="17">
    <location>
        <begin position="304"/>
        <end position="327"/>
    </location>
</feature>
<keyword evidence="9 17" id="KW-1133">Transmembrane helix</keyword>
<evidence type="ECO:0000256" key="9">
    <source>
        <dbReference type="ARBA" id="ARBA00022989"/>
    </source>
</evidence>
<dbReference type="PANTHER" id="PTHR22914:SF42">
    <property type="entry name" value="CHITIN SYNTHASE"/>
    <property type="match status" value="1"/>
</dbReference>